<keyword evidence="3" id="KW-1185">Reference proteome</keyword>
<sequence>MEKTAIVLGATGLTGRHLVEELLRNKNYTKVTLFSRSKFGSEHPKLEEYLVDVLELENCKDNFKAHDVFCCIGTTKTKTPDKTLYKKIDYGIPVTAAKLAAKNGAECFVVISAMGADANSRIFYNRTKGEMEQDVMEKNIPNIYIFRPALIVGDREEKRFFEKVAMHAFKLFNFILVGNLKKYRSVKSQNIAKAMMQVANFWYSGPIIKSDKINELAAKYDDRD</sequence>
<dbReference type="EMBL" id="JAKHSK010000007">
    <property type="protein sequence ID" value="MCL6217945.1"/>
    <property type="molecule type" value="Genomic_DNA"/>
</dbReference>
<protein>
    <submittedName>
        <fullName evidence="2">NAD(P)H-binding protein</fullName>
    </submittedName>
</protein>
<dbReference type="Pfam" id="PF13460">
    <property type="entry name" value="NAD_binding_10"/>
    <property type="match status" value="1"/>
</dbReference>
<proteinExistence type="predicted"/>
<feature type="domain" description="NAD(P)-binding" evidence="1">
    <location>
        <begin position="9"/>
        <end position="122"/>
    </location>
</feature>
<dbReference type="Gene3D" id="3.40.50.720">
    <property type="entry name" value="NAD(P)-binding Rossmann-like Domain"/>
    <property type="match status" value="1"/>
</dbReference>
<dbReference type="PANTHER" id="PTHR14097">
    <property type="entry name" value="OXIDOREDUCTASE HTATIP2"/>
    <property type="match status" value="1"/>
</dbReference>
<comment type="caution">
    <text evidence="2">The sequence shown here is derived from an EMBL/GenBank/DDBJ whole genome shotgun (WGS) entry which is preliminary data.</text>
</comment>
<dbReference type="RefSeq" id="WP_249600919.1">
    <property type="nucleotide sequence ID" value="NZ_JAKHSK010000007.1"/>
</dbReference>
<reference evidence="2" key="1">
    <citation type="submission" date="2022-01" db="EMBL/GenBank/DDBJ databases">
        <title>Genome sequencing of Zunongwangia sp. M21534 genome.</title>
        <authorList>
            <person name="Chen Y."/>
            <person name="Dong C."/>
            <person name="Shao Z."/>
        </authorList>
    </citation>
    <scope>NUCLEOTIDE SEQUENCE</scope>
    <source>
        <strain evidence="2">MCCC M21534</strain>
    </source>
</reference>
<dbReference type="AlphaFoldDB" id="A0A9X1ZRL0"/>
<evidence type="ECO:0000313" key="3">
    <source>
        <dbReference type="Proteomes" id="UP001139521"/>
    </source>
</evidence>
<dbReference type="Proteomes" id="UP001139521">
    <property type="component" value="Unassembled WGS sequence"/>
</dbReference>
<dbReference type="PANTHER" id="PTHR14097:SF7">
    <property type="entry name" value="OXIDOREDUCTASE HTATIP2"/>
    <property type="match status" value="1"/>
</dbReference>
<evidence type="ECO:0000313" key="2">
    <source>
        <dbReference type="EMBL" id="MCL6217945.1"/>
    </source>
</evidence>
<dbReference type="SUPFAM" id="SSF51735">
    <property type="entry name" value="NAD(P)-binding Rossmann-fold domains"/>
    <property type="match status" value="1"/>
</dbReference>
<organism evidence="2 3">
    <name type="scientific">Zunongwangia pacifica</name>
    <dbReference type="NCBI Taxonomy" id="2911062"/>
    <lineage>
        <taxon>Bacteria</taxon>
        <taxon>Pseudomonadati</taxon>
        <taxon>Bacteroidota</taxon>
        <taxon>Flavobacteriia</taxon>
        <taxon>Flavobacteriales</taxon>
        <taxon>Flavobacteriaceae</taxon>
        <taxon>Zunongwangia</taxon>
    </lineage>
</organism>
<accession>A0A9X1ZRL0</accession>
<dbReference type="InterPro" id="IPR016040">
    <property type="entry name" value="NAD(P)-bd_dom"/>
</dbReference>
<name>A0A9X1ZRL0_9FLAO</name>
<dbReference type="InterPro" id="IPR036291">
    <property type="entry name" value="NAD(P)-bd_dom_sf"/>
</dbReference>
<gene>
    <name evidence="2" type="ORF">L1967_06500</name>
</gene>
<evidence type="ECO:0000259" key="1">
    <source>
        <dbReference type="Pfam" id="PF13460"/>
    </source>
</evidence>